<dbReference type="InterPro" id="IPR023614">
    <property type="entry name" value="Porin_dom_sf"/>
</dbReference>
<evidence type="ECO:0008006" key="3">
    <source>
        <dbReference type="Google" id="ProtNLM"/>
    </source>
</evidence>
<dbReference type="Pfam" id="PF07396">
    <property type="entry name" value="Porin_O_P"/>
    <property type="match status" value="1"/>
</dbReference>
<sequence>MSRIAPVSTTRVTSVARSGNVSTFRPACFARDSRSKDEAEDAFYPQPFGLQMEWTVGRGPQLDLNQGVISTKPLYGGYVQAMYKLDHPTYGTLIPYAKWQPFLALELTVAYSRIKRTNLAEAPYRTVRGNLFRVQLQTHY</sequence>
<name>A0A7X9ZVU7_9BURK</name>
<protein>
    <recommendedName>
        <fullName evidence="3">Porin</fullName>
    </recommendedName>
</protein>
<keyword evidence="2" id="KW-1185">Reference proteome</keyword>
<evidence type="ECO:0000313" key="2">
    <source>
        <dbReference type="Proteomes" id="UP000583127"/>
    </source>
</evidence>
<evidence type="ECO:0000313" key="1">
    <source>
        <dbReference type="EMBL" id="NML30519.1"/>
    </source>
</evidence>
<reference evidence="1 2" key="1">
    <citation type="submission" date="2020-04" db="EMBL/GenBank/DDBJ databases">
        <title>Paraburkholderia sp. G-4-1-8 isolated from soil.</title>
        <authorList>
            <person name="Dahal R.H."/>
        </authorList>
    </citation>
    <scope>NUCLEOTIDE SEQUENCE [LARGE SCALE GENOMIC DNA]</scope>
    <source>
        <strain evidence="1 2">G-4-1-8</strain>
    </source>
</reference>
<dbReference type="InterPro" id="IPR010870">
    <property type="entry name" value="Porin_O/P"/>
</dbReference>
<proteinExistence type="predicted"/>
<gene>
    <name evidence="1" type="ORF">HHL14_06705</name>
</gene>
<organism evidence="1 2">
    <name type="scientific">Paraburkholderia antibiotica</name>
    <dbReference type="NCBI Taxonomy" id="2728839"/>
    <lineage>
        <taxon>Bacteria</taxon>
        <taxon>Pseudomonadati</taxon>
        <taxon>Pseudomonadota</taxon>
        <taxon>Betaproteobacteria</taxon>
        <taxon>Burkholderiales</taxon>
        <taxon>Burkholderiaceae</taxon>
        <taxon>Paraburkholderia</taxon>
    </lineage>
</organism>
<dbReference type="EMBL" id="JABBFZ010000002">
    <property type="protein sequence ID" value="NML30519.1"/>
    <property type="molecule type" value="Genomic_DNA"/>
</dbReference>
<accession>A0A7X9ZVU7</accession>
<dbReference type="Proteomes" id="UP000583127">
    <property type="component" value="Unassembled WGS sequence"/>
</dbReference>
<dbReference type="AlphaFoldDB" id="A0A7X9ZVU7"/>
<dbReference type="Gene3D" id="2.40.160.10">
    <property type="entry name" value="Porin"/>
    <property type="match status" value="1"/>
</dbReference>
<comment type="caution">
    <text evidence="1">The sequence shown here is derived from an EMBL/GenBank/DDBJ whole genome shotgun (WGS) entry which is preliminary data.</text>
</comment>